<sequence length="106" mass="12053">MNKFETVVVKKGLSRFSALSVHPTKAREMIYEGVKRGLIKKDSKKPLKLQEPITMEIDFKDSNMADTASLIPGVKRLNPRTISYTGDGETIFKLQELIIFRLVDQL</sequence>
<dbReference type="Proteomes" id="UP000516160">
    <property type="component" value="Chromosome"/>
</dbReference>
<organism evidence="1 2">
    <name type="scientific">Alkalicella caledoniensis</name>
    <dbReference type="NCBI Taxonomy" id="2731377"/>
    <lineage>
        <taxon>Bacteria</taxon>
        <taxon>Bacillati</taxon>
        <taxon>Bacillota</taxon>
        <taxon>Clostridia</taxon>
        <taxon>Eubacteriales</taxon>
        <taxon>Proteinivoracaceae</taxon>
        <taxon>Alkalicella</taxon>
    </lineage>
</organism>
<name>A0A7G9WBA1_ALKCA</name>
<dbReference type="EMBL" id="CP058559">
    <property type="protein sequence ID" value="QNO15963.1"/>
    <property type="molecule type" value="Genomic_DNA"/>
</dbReference>
<dbReference type="Pfam" id="PF04951">
    <property type="entry name" value="Peptidase_M55"/>
    <property type="match status" value="1"/>
</dbReference>
<evidence type="ECO:0000313" key="1">
    <source>
        <dbReference type="EMBL" id="QNO15963.1"/>
    </source>
</evidence>
<keyword evidence="2" id="KW-1185">Reference proteome</keyword>
<dbReference type="InterPro" id="IPR007035">
    <property type="entry name" value="Peptidase_M55"/>
</dbReference>
<dbReference type="KEGG" id="acae:HYG86_14905"/>
<dbReference type="InterPro" id="IPR027476">
    <property type="entry name" value="DppA_N"/>
</dbReference>
<dbReference type="AlphaFoldDB" id="A0A7G9WBA1"/>
<accession>A0A7G9WBA1</accession>
<reference evidence="1 2" key="1">
    <citation type="submission" date="2020-07" db="EMBL/GenBank/DDBJ databases">
        <title>Alkalicella. sp. LB2 genome.</title>
        <authorList>
            <person name="Postec A."/>
            <person name="Quemeneur M."/>
        </authorList>
    </citation>
    <scope>NUCLEOTIDE SEQUENCE [LARGE SCALE GENOMIC DNA]</scope>
    <source>
        <strain evidence="1 2">LB2</strain>
    </source>
</reference>
<dbReference type="RefSeq" id="WP_213166362.1">
    <property type="nucleotide sequence ID" value="NZ_CP058559.1"/>
</dbReference>
<dbReference type="SUPFAM" id="SSF63992">
    <property type="entry name" value="Dipeptide transport protein"/>
    <property type="match status" value="1"/>
</dbReference>
<dbReference type="InterPro" id="IPR036177">
    <property type="entry name" value="Peptidase_M55_sf"/>
</dbReference>
<protein>
    <submittedName>
        <fullName evidence="1">M55 family metallopeptidase</fullName>
    </submittedName>
</protein>
<evidence type="ECO:0000313" key="2">
    <source>
        <dbReference type="Proteomes" id="UP000516160"/>
    </source>
</evidence>
<gene>
    <name evidence="1" type="ORF">HYG86_14905</name>
</gene>
<dbReference type="Gene3D" id="3.40.50.10780">
    <property type="entry name" value="Dipeptide transport protein"/>
    <property type="match status" value="1"/>
</dbReference>
<proteinExistence type="predicted"/>